<evidence type="ECO:0000259" key="10">
    <source>
        <dbReference type="PROSITE" id="PS50042"/>
    </source>
</evidence>
<dbReference type="InterPro" id="IPR000595">
    <property type="entry name" value="cNMP-bd_dom"/>
</dbReference>
<dbReference type="EMBL" id="JADGJW010000086">
    <property type="protein sequence ID" value="KAJ3224646.1"/>
    <property type="molecule type" value="Genomic_DNA"/>
</dbReference>
<dbReference type="AlphaFoldDB" id="A0AAD5U531"/>
<dbReference type="InterPro" id="IPR050866">
    <property type="entry name" value="CNG_cation_channel"/>
</dbReference>
<dbReference type="SUPFAM" id="SSF51206">
    <property type="entry name" value="cAMP-binding domain-like"/>
    <property type="match status" value="3"/>
</dbReference>
<dbReference type="InterPro" id="IPR018490">
    <property type="entry name" value="cNMP-bd_dom_sf"/>
</dbReference>
<dbReference type="CDD" id="cd00038">
    <property type="entry name" value="CAP_ED"/>
    <property type="match status" value="3"/>
</dbReference>
<comment type="subcellular location">
    <subcellularLocation>
        <location evidence="1">Membrane</location>
        <topology evidence="1">Multi-pass membrane protein</topology>
    </subcellularLocation>
</comment>
<feature type="coiled-coil region" evidence="9">
    <location>
        <begin position="22"/>
        <end position="56"/>
    </location>
</feature>
<dbReference type="PANTHER" id="PTHR45638:SF11">
    <property type="entry name" value="CYCLIC NUCLEOTIDE-GATED CATION CHANNEL SUBUNIT A"/>
    <property type="match status" value="1"/>
</dbReference>
<feature type="domain" description="Cyclic nucleotide-binding" evidence="10">
    <location>
        <begin position="312"/>
        <end position="428"/>
    </location>
</feature>
<name>A0AAD5U531_9FUNG</name>
<dbReference type="SMART" id="SM00100">
    <property type="entry name" value="cNMP"/>
    <property type="match status" value="3"/>
</dbReference>
<dbReference type="InterPro" id="IPR014710">
    <property type="entry name" value="RmlC-like_jellyroll"/>
</dbReference>
<proteinExistence type="predicted"/>
<dbReference type="PANTHER" id="PTHR45638">
    <property type="entry name" value="CYCLIC NUCLEOTIDE-GATED CATION CHANNEL SUBUNIT A"/>
    <property type="match status" value="1"/>
</dbReference>
<dbReference type="GO" id="GO:0044877">
    <property type="term" value="F:protein-containing complex binding"/>
    <property type="evidence" value="ECO:0007669"/>
    <property type="project" value="TreeGrafter"/>
</dbReference>
<dbReference type="Gene3D" id="2.60.120.10">
    <property type="entry name" value="Jelly Rolls"/>
    <property type="match status" value="3"/>
</dbReference>
<evidence type="ECO:0000256" key="6">
    <source>
        <dbReference type="ARBA" id="ARBA00023136"/>
    </source>
</evidence>
<keyword evidence="8" id="KW-0407">Ion channel</keyword>
<dbReference type="PROSITE" id="PS00888">
    <property type="entry name" value="CNMP_BINDING_1"/>
    <property type="match status" value="2"/>
</dbReference>
<accession>A0AAD5U531</accession>
<dbReference type="PROSITE" id="PS50042">
    <property type="entry name" value="CNMP_BINDING_3"/>
    <property type="match status" value="3"/>
</dbReference>
<keyword evidence="2" id="KW-0813">Transport</keyword>
<comment type="caution">
    <text evidence="11">The sequence shown here is derived from an EMBL/GenBank/DDBJ whole genome shotgun (WGS) entry which is preliminary data.</text>
</comment>
<keyword evidence="9" id="KW-0175">Coiled coil</keyword>
<evidence type="ECO:0000256" key="9">
    <source>
        <dbReference type="SAM" id="Coils"/>
    </source>
</evidence>
<evidence type="ECO:0000256" key="8">
    <source>
        <dbReference type="ARBA" id="ARBA00023303"/>
    </source>
</evidence>
<evidence type="ECO:0000313" key="11">
    <source>
        <dbReference type="EMBL" id="KAJ3224646.1"/>
    </source>
</evidence>
<feature type="domain" description="Cyclic nucleotide-binding" evidence="10">
    <location>
        <begin position="163"/>
        <end position="262"/>
    </location>
</feature>
<evidence type="ECO:0000256" key="1">
    <source>
        <dbReference type="ARBA" id="ARBA00004141"/>
    </source>
</evidence>
<evidence type="ECO:0000256" key="7">
    <source>
        <dbReference type="ARBA" id="ARBA00023286"/>
    </source>
</evidence>
<reference evidence="11" key="1">
    <citation type="submission" date="2020-05" db="EMBL/GenBank/DDBJ databases">
        <title>Phylogenomic resolution of chytrid fungi.</title>
        <authorList>
            <person name="Stajich J.E."/>
            <person name="Amses K."/>
            <person name="Simmons R."/>
            <person name="Seto K."/>
            <person name="Myers J."/>
            <person name="Bonds A."/>
            <person name="Quandt C.A."/>
            <person name="Barry K."/>
            <person name="Liu P."/>
            <person name="Grigoriev I."/>
            <person name="Longcore J.E."/>
            <person name="James T.Y."/>
        </authorList>
    </citation>
    <scope>NUCLEOTIDE SEQUENCE</scope>
    <source>
        <strain evidence="11">JEL0476</strain>
    </source>
</reference>
<dbReference type="Pfam" id="PF00027">
    <property type="entry name" value="cNMP_binding"/>
    <property type="match status" value="3"/>
</dbReference>
<keyword evidence="7" id="KW-1071">Ligand-gated ion channel</keyword>
<evidence type="ECO:0000256" key="2">
    <source>
        <dbReference type="ARBA" id="ARBA00022448"/>
    </source>
</evidence>
<evidence type="ECO:0000256" key="4">
    <source>
        <dbReference type="ARBA" id="ARBA00022989"/>
    </source>
</evidence>
<dbReference type="PROSITE" id="PS00889">
    <property type="entry name" value="CNMP_BINDING_2"/>
    <property type="match status" value="1"/>
</dbReference>
<organism evidence="11 12">
    <name type="scientific">Clydaea vesicula</name>
    <dbReference type="NCBI Taxonomy" id="447962"/>
    <lineage>
        <taxon>Eukaryota</taxon>
        <taxon>Fungi</taxon>
        <taxon>Fungi incertae sedis</taxon>
        <taxon>Chytridiomycota</taxon>
        <taxon>Chytridiomycota incertae sedis</taxon>
        <taxon>Chytridiomycetes</taxon>
        <taxon>Lobulomycetales</taxon>
        <taxon>Lobulomycetaceae</taxon>
        <taxon>Clydaea</taxon>
    </lineage>
</organism>
<evidence type="ECO:0000256" key="3">
    <source>
        <dbReference type="ARBA" id="ARBA00022692"/>
    </source>
</evidence>
<evidence type="ECO:0000313" key="12">
    <source>
        <dbReference type="Proteomes" id="UP001211065"/>
    </source>
</evidence>
<keyword evidence="4" id="KW-1133">Transmembrane helix</keyword>
<sequence length="588" mass="66577">MQNTSKTRSEEVTVDETLNLTVEELKAKLFEVTKERNELKERVNKLENLILKQSKESNKYSSDKLQSAVGYYEEISSKLQEHINSSYSQLQNVVDLTNLAKQNISNFAAELMHSNNSDFGVDLQKQSESFSNLAQERSSRLLKKNAGKKIKLCEISIFRTFPLFAQFSNEVLEKLKIFSYELHRNASDVILSEGDTSQEIFFILEGSVSILNGKGQEISSLCNGSFFGELGFLFNCKRTASVYAKTDCILIIVTIQKLREAITDYPEFLEKLQQFEKSRGEWFMKQDFTLNNDFGGEFMNSIARSNFKKMSIFNDADDSFIESLAMTVQGEVFQADEYIINIGDDATSMYFIMKGAVQVVGHTGLIHAELTSGSSFGEVGILFKVKRTASIRAKEACILFKLTKSSLELVIKDYPNIQMKINAQAEERHHLYLDRMKEKQNNVELFDIETAEHYLKKMSLFSSFEGSILTAIAMELTRTDQPAGKNIITVGERADSMFFLAVGTVDIISEFGQLVDQAQGPSSWFGEVAILQEVPRIATIKTTSPCSIFELKKSNLVQMMEKYPSVKEKIEETAKERLQAHLMRTILA</sequence>
<dbReference type="Proteomes" id="UP001211065">
    <property type="component" value="Unassembled WGS sequence"/>
</dbReference>
<evidence type="ECO:0000256" key="5">
    <source>
        <dbReference type="ARBA" id="ARBA00023065"/>
    </source>
</evidence>
<protein>
    <recommendedName>
        <fullName evidence="10">Cyclic nucleotide-binding domain-containing protein</fullName>
    </recommendedName>
</protein>
<dbReference type="InterPro" id="IPR018488">
    <property type="entry name" value="cNMP-bd_CS"/>
</dbReference>
<keyword evidence="5" id="KW-0406">Ion transport</keyword>
<dbReference type="GO" id="GO:0005221">
    <property type="term" value="F:intracellularly cyclic nucleotide-activated monoatomic cation channel activity"/>
    <property type="evidence" value="ECO:0007669"/>
    <property type="project" value="InterPro"/>
</dbReference>
<feature type="domain" description="Cyclic nucleotide-binding" evidence="10">
    <location>
        <begin position="460"/>
        <end position="577"/>
    </location>
</feature>
<gene>
    <name evidence="11" type="ORF">HK099_008123</name>
</gene>
<dbReference type="GO" id="GO:0016020">
    <property type="term" value="C:membrane"/>
    <property type="evidence" value="ECO:0007669"/>
    <property type="project" value="UniProtKB-SubCell"/>
</dbReference>
<keyword evidence="6" id="KW-0472">Membrane</keyword>
<keyword evidence="12" id="KW-1185">Reference proteome</keyword>
<keyword evidence="3" id="KW-0812">Transmembrane</keyword>